<dbReference type="STRING" id="936756.ATE80_30210"/>
<keyword evidence="8" id="KW-1185">Reference proteome</keyword>
<gene>
    <name evidence="7" type="ORF">ATE80_30210</name>
</gene>
<evidence type="ECO:0000256" key="6">
    <source>
        <dbReference type="ARBA" id="ARBA00029466"/>
    </source>
</evidence>
<keyword evidence="1" id="KW-0540">Nuclease</keyword>
<evidence type="ECO:0000313" key="8">
    <source>
        <dbReference type="Proteomes" id="UP000054011"/>
    </source>
</evidence>
<dbReference type="Gene3D" id="3.40.960.10">
    <property type="entry name" value="VSR Endonuclease"/>
    <property type="match status" value="1"/>
</dbReference>
<proteinExistence type="inferred from homology"/>
<evidence type="ECO:0000256" key="3">
    <source>
        <dbReference type="ARBA" id="ARBA00022763"/>
    </source>
</evidence>
<accession>A0A117IUE9</accession>
<dbReference type="GO" id="GO:0004519">
    <property type="term" value="F:endonuclease activity"/>
    <property type="evidence" value="ECO:0007669"/>
    <property type="project" value="UniProtKB-KW"/>
</dbReference>
<evidence type="ECO:0000256" key="5">
    <source>
        <dbReference type="ARBA" id="ARBA00023204"/>
    </source>
</evidence>
<dbReference type="OrthoDB" id="9801520at2"/>
<dbReference type="EMBL" id="LNSV01000164">
    <property type="protein sequence ID" value="KUH35272.1"/>
    <property type="molecule type" value="Genomic_DNA"/>
</dbReference>
<protein>
    <submittedName>
        <fullName evidence="7">DNA mismatch repair protein Vsr</fullName>
    </submittedName>
</protein>
<dbReference type="AlphaFoldDB" id="A0A117IUE9"/>
<comment type="similarity">
    <text evidence="6">Belongs to the Vsr family.</text>
</comment>
<comment type="caution">
    <text evidence="7">The sequence shown here is derived from an EMBL/GenBank/DDBJ whole genome shotgun (WGS) entry which is preliminary data.</text>
</comment>
<sequence length="139" mass="16037">MPALETTPKIRSRMSGQRSRDTDIEIALRKTLHAAGLRYRVHRRPLKGVRREADILFGPARVAVFVDGCFWHGCPEHATWPKNNALFWREKIEKNRARDRDTDARLAEAGWASVRVWEHEDATEAAKRIATLVRERRAG</sequence>
<dbReference type="RefSeq" id="WP_058945443.1">
    <property type="nucleotide sequence ID" value="NZ_LNSV01000164.1"/>
</dbReference>
<keyword evidence="2" id="KW-0255">Endonuclease</keyword>
<dbReference type="InterPro" id="IPR011335">
    <property type="entry name" value="Restrct_endonuc-II-like"/>
</dbReference>
<dbReference type="NCBIfam" id="TIGR00632">
    <property type="entry name" value="vsr"/>
    <property type="match status" value="1"/>
</dbReference>
<dbReference type="GO" id="GO:0006298">
    <property type="term" value="P:mismatch repair"/>
    <property type="evidence" value="ECO:0007669"/>
    <property type="project" value="InterPro"/>
</dbReference>
<dbReference type="CDD" id="cd00221">
    <property type="entry name" value="Vsr"/>
    <property type="match status" value="1"/>
</dbReference>
<dbReference type="SUPFAM" id="SSF52980">
    <property type="entry name" value="Restriction endonuclease-like"/>
    <property type="match status" value="1"/>
</dbReference>
<evidence type="ECO:0000313" key="7">
    <source>
        <dbReference type="EMBL" id="KUH35272.1"/>
    </source>
</evidence>
<reference evidence="7 8" key="1">
    <citation type="submission" date="2015-11" db="EMBL/GenBank/DDBJ databases">
        <title>Genome-wide analysis reveals the secondary metabolome in Streptomyces kanasensis ZX01.</title>
        <authorList>
            <person name="Zhang G."/>
            <person name="Han L."/>
            <person name="Feng J."/>
            <person name="Zhang X."/>
        </authorList>
    </citation>
    <scope>NUCLEOTIDE SEQUENCE [LARGE SCALE GENOMIC DNA]</scope>
    <source>
        <strain evidence="7 8">ZX01</strain>
    </source>
</reference>
<evidence type="ECO:0000256" key="4">
    <source>
        <dbReference type="ARBA" id="ARBA00022801"/>
    </source>
</evidence>
<keyword evidence="4" id="KW-0378">Hydrolase</keyword>
<dbReference type="GO" id="GO:0016787">
    <property type="term" value="F:hydrolase activity"/>
    <property type="evidence" value="ECO:0007669"/>
    <property type="project" value="UniProtKB-KW"/>
</dbReference>
<organism evidence="7 8">
    <name type="scientific">Streptomyces kanasensis</name>
    <dbReference type="NCBI Taxonomy" id="936756"/>
    <lineage>
        <taxon>Bacteria</taxon>
        <taxon>Bacillati</taxon>
        <taxon>Actinomycetota</taxon>
        <taxon>Actinomycetes</taxon>
        <taxon>Kitasatosporales</taxon>
        <taxon>Streptomycetaceae</taxon>
        <taxon>Streptomyces</taxon>
    </lineage>
</organism>
<evidence type="ECO:0000256" key="2">
    <source>
        <dbReference type="ARBA" id="ARBA00022759"/>
    </source>
</evidence>
<keyword evidence="3" id="KW-0227">DNA damage</keyword>
<dbReference type="InterPro" id="IPR004603">
    <property type="entry name" value="DNA_mismatch_endonuc_vsr"/>
</dbReference>
<evidence type="ECO:0000256" key="1">
    <source>
        <dbReference type="ARBA" id="ARBA00022722"/>
    </source>
</evidence>
<keyword evidence="5" id="KW-0234">DNA repair</keyword>
<dbReference type="Proteomes" id="UP000054011">
    <property type="component" value="Unassembled WGS sequence"/>
</dbReference>
<name>A0A117IUE9_9ACTN</name>
<dbReference type="Pfam" id="PF03852">
    <property type="entry name" value="Vsr"/>
    <property type="match status" value="1"/>
</dbReference>